<feature type="transmembrane region" description="Helical" evidence="1">
    <location>
        <begin position="39"/>
        <end position="59"/>
    </location>
</feature>
<keyword evidence="1" id="KW-1133">Transmembrane helix</keyword>
<dbReference type="GO" id="GO:0016746">
    <property type="term" value="F:acyltransferase activity"/>
    <property type="evidence" value="ECO:0007669"/>
    <property type="project" value="InterPro"/>
</dbReference>
<keyword evidence="1" id="KW-0472">Membrane</keyword>
<dbReference type="EMBL" id="HBUF01239058">
    <property type="protein sequence ID" value="CAG6676209.1"/>
    <property type="molecule type" value="Transcribed_RNA"/>
</dbReference>
<name>A0A8D8VHS2_9HEMI</name>
<proteinExistence type="predicted"/>
<keyword evidence="1 3" id="KW-0812">Transmembrane</keyword>
<evidence type="ECO:0000313" key="3">
    <source>
        <dbReference type="EMBL" id="CAG6625858.1"/>
    </source>
</evidence>
<dbReference type="PANTHER" id="PTHR22753">
    <property type="entry name" value="TRANSMEMBRANE PROTEIN 68"/>
    <property type="match status" value="1"/>
</dbReference>
<dbReference type="AlphaFoldDB" id="A0A8D8VHS2"/>
<feature type="domain" description="Phospholipid/glycerol acyltransferase" evidence="2">
    <location>
        <begin position="101"/>
        <end position="224"/>
    </location>
</feature>
<dbReference type="EMBL" id="HBUF01401276">
    <property type="protein sequence ID" value="CAG6736943.1"/>
    <property type="molecule type" value="Transcribed_RNA"/>
</dbReference>
<dbReference type="CDD" id="cd07987">
    <property type="entry name" value="LPLAT_MGAT-like"/>
    <property type="match status" value="1"/>
</dbReference>
<dbReference type="InterPro" id="IPR002123">
    <property type="entry name" value="Plipid/glycerol_acylTrfase"/>
</dbReference>
<evidence type="ECO:0000256" key="1">
    <source>
        <dbReference type="SAM" id="Phobius"/>
    </source>
</evidence>
<dbReference type="EMBL" id="HBUF01570748">
    <property type="protein sequence ID" value="CAG6766422.1"/>
    <property type="molecule type" value="Transcribed_RNA"/>
</dbReference>
<sequence>MFYIDGLVSRFLRYFLGNYIDLDFTLWVTWFLTPLFITVFLPFIILSMVYLSAILLYMYRFGQWRRLKEVLTEEFTFWHRARTVIATMWDAHGWVWHGYEIVNVDRIPDNSSALIIYYHGALPIDLYYFLSKVFLLKNRLMHTVADNFLFRIPGLRILGEGLRVTPGTVQQCSAILHDNNLMAISPGGLYEAQIGDSFYKLMWRRRLGFAKVAIEAKVPIIPIFTRNLRESFRTVGWMKSFWHKLYMYTRLPIVPIYGGFPVKLVTYVGEPIPYDPDVTPEELAKKVAYAVEDLIRTHQKIPGSIVRGLLERLPHNRRHYAYPWY</sequence>
<dbReference type="EMBL" id="HBUF01061035">
    <property type="protein sequence ID" value="CAG6625857.1"/>
    <property type="molecule type" value="Transcribed_RNA"/>
</dbReference>
<dbReference type="Pfam" id="PF01553">
    <property type="entry name" value="Acyltransferase"/>
    <property type="match status" value="1"/>
</dbReference>
<dbReference type="PANTHER" id="PTHR22753:SF14">
    <property type="entry name" value="MONOACYLGLYCEROL_DIACYLGLYCEROL O-ACYLTRANSFERASE"/>
    <property type="match status" value="1"/>
</dbReference>
<protein>
    <submittedName>
        <fullName evidence="3">Transmembrane protein 68</fullName>
    </submittedName>
</protein>
<dbReference type="SUPFAM" id="SSF69593">
    <property type="entry name" value="Glycerol-3-phosphate (1)-acyltransferase"/>
    <property type="match status" value="1"/>
</dbReference>
<dbReference type="EMBL" id="HBUF01570747">
    <property type="protein sequence ID" value="CAG6766421.1"/>
    <property type="molecule type" value="Transcribed_RNA"/>
</dbReference>
<organism evidence="3">
    <name type="scientific">Cacopsylla melanoneura</name>
    <dbReference type="NCBI Taxonomy" id="428564"/>
    <lineage>
        <taxon>Eukaryota</taxon>
        <taxon>Metazoa</taxon>
        <taxon>Ecdysozoa</taxon>
        <taxon>Arthropoda</taxon>
        <taxon>Hexapoda</taxon>
        <taxon>Insecta</taxon>
        <taxon>Pterygota</taxon>
        <taxon>Neoptera</taxon>
        <taxon>Paraneoptera</taxon>
        <taxon>Hemiptera</taxon>
        <taxon>Sternorrhyncha</taxon>
        <taxon>Psylloidea</taxon>
        <taxon>Psyllidae</taxon>
        <taxon>Psyllinae</taxon>
        <taxon>Cacopsylla</taxon>
    </lineage>
</organism>
<evidence type="ECO:0000259" key="2">
    <source>
        <dbReference type="Pfam" id="PF01553"/>
    </source>
</evidence>
<reference evidence="3" key="1">
    <citation type="submission" date="2021-05" db="EMBL/GenBank/DDBJ databases">
        <authorList>
            <person name="Alioto T."/>
            <person name="Alioto T."/>
            <person name="Gomez Garrido J."/>
        </authorList>
    </citation>
    <scope>NUCLEOTIDE SEQUENCE</scope>
</reference>
<dbReference type="EMBL" id="HBUF01570746">
    <property type="protein sequence ID" value="CAG6766420.1"/>
    <property type="molecule type" value="Transcribed_RNA"/>
</dbReference>
<accession>A0A8D8VHS2</accession>
<dbReference type="EMBL" id="HBUF01401277">
    <property type="protein sequence ID" value="CAG6736944.1"/>
    <property type="molecule type" value="Transcribed_RNA"/>
</dbReference>
<dbReference type="GO" id="GO:0016020">
    <property type="term" value="C:membrane"/>
    <property type="evidence" value="ECO:0007669"/>
    <property type="project" value="TreeGrafter"/>
</dbReference>
<dbReference type="EMBL" id="HBUF01061036">
    <property type="protein sequence ID" value="CAG6625858.1"/>
    <property type="molecule type" value="Transcribed_RNA"/>
</dbReference>